<sequence>MLNENQQIRFTQLWTDVQPVVSQFVASLIKDQWAVRDVVQNTSLTLLKKFTEYDEMQPFLPWALGIAKFEVLSHRRDSARDRLVCNPEFLEQYTKSWAELAPRMTDEITALQACVSELKGRPRKILELQIRDNQTSETIADKLNLSAANVRKILSRTRQSLKDCIVRKLAISGESA</sequence>
<dbReference type="Pfam" id="PF08281">
    <property type="entry name" value="Sigma70_r4_2"/>
    <property type="match status" value="1"/>
</dbReference>
<dbReference type="InterPro" id="IPR014284">
    <property type="entry name" value="RNA_pol_sigma-70_dom"/>
</dbReference>
<organism evidence="7 8">
    <name type="scientific">Bremerella cremea</name>
    <dbReference type="NCBI Taxonomy" id="1031537"/>
    <lineage>
        <taxon>Bacteria</taxon>
        <taxon>Pseudomonadati</taxon>
        <taxon>Planctomycetota</taxon>
        <taxon>Planctomycetia</taxon>
        <taxon>Pirellulales</taxon>
        <taxon>Pirellulaceae</taxon>
        <taxon>Bremerella</taxon>
    </lineage>
</organism>
<dbReference type="InterPro" id="IPR014331">
    <property type="entry name" value="RNA_pol_sigma70_ECF_RHOBA"/>
</dbReference>
<keyword evidence="2" id="KW-0805">Transcription regulation</keyword>
<evidence type="ECO:0000256" key="2">
    <source>
        <dbReference type="ARBA" id="ARBA00023015"/>
    </source>
</evidence>
<evidence type="ECO:0008006" key="9">
    <source>
        <dbReference type="Google" id="ProtNLM"/>
    </source>
</evidence>
<dbReference type="EMBL" id="QPEX01000024">
    <property type="protein sequence ID" value="RCS49457.1"/>
    <property type="molecule type" value="Genomic_DNA"/>
</dbReference>
<dbReference type="GO" id="GO:0016987">
    <property type="term" value="F:sigma factor activity"/>
    <property type="evidence" value="ECO:0007669"/>
    <property type="project" value="UniProtKB-KW"/>
</dbReference>
<keyword evidence="3" id="KW-0731">Sigma factor</keyword>
<evidence type="ECO:0000256" key="3">
    <source>
        <dbReference type="ARBA" id="ARBA00023082"/>
    </source>
</evidence>
<keyword evidence="4" id="KW-0804">Transcription</keyword>
<feature type="domain" description="RNA polymerase sigma-70 region 2" evidence="5">
    <location>
        <begin position="14"/>
        <end position="80"/>
    </location>
</feature>
<dbReference type="InterPro" id="IPR007627">
    <property type="entry name" value="RNA_pol_sigma70_r2"/>
</dbReference>
<feature type="domain" description="RNA polymerase sigma factor 70 region 4 type 2" evidence="6">
    <location>
        <begin position="110"/>
        <end position="161"/>
    </location>
</feature>
<reference evidence="7 8" key="1">
    <citation type="submission" date="2018-07" db="EMBL/GenBank/DDBJ databases">
        <title>Comparative genomes isolates from brazilian mangrove.</title>
        <authorList>
            <person name="De Araujo J.E."/>
            <person name="Taketani R.G."/>
            <person name="Silva M.C.P."/>
            <person name="Lourenco M.V."/>
            <person name="Oliveira V.M."/>
            <person name="Andreote F.D."/>
        </authorList>
    </citation>
    <scope>NUCLEOTIDE SEQUENCE [LARGE SCALE GENOMIC DNA]</scope>
    <source>
        <strain evidence="7 8">HEX PRIS-MGV</strain>
    </source>
</reference>
<evidence type="ECO:0000256" key="4">
    <source>
        <dbReference type="ARBA" id="ARBA00023163"/>
    </source>
</evidence>
<dbReference type="InterPro" id="IPR036388">
    <property type="entry name" value="WH-like_DNA-bd_sf"/>
</dbReference>
<dbReference type="PANTHER" id="PTHR43133">
    <property type="entry name" value="RNA POLYMERASE ECF-TYPE SIGMA FACTO"/>
    <property type="match status" value="1"/>
</dbReference>
<evidence type="ECO:0000259" key="6">
    <source>
        <dbReference type="Pfam" id="PF08281"/>
    </source>
</evidence>
<dbReference type="NCBIfam" id="TIGR02989">
    <property type="entry name" value="Sig-70_gvs1"/>
    <property type="match status" value="1"/>
</dbReference>
<accession>A0A368KV09</accession>
<dbReference type="Gene3D" id="1.10.1740.10">
    <property type="match status" value="1"/>
</dbReference>
<dbReference type="InterPro" id="IPR013325">
    <property type="entry name" value="RNA_pol_sigma_r2"/>
</dbReference>
<dbReference type="InterPro" id="IPR013324">
    <property type="entry name" value="RNA_pol_sigma_r3/r4-like"/>
</dbReference>
<dbReference type="SUPFAM" id="SSF88946">
    <property type="entry name" value="Sigma2 domain of RNA polymerase sigma factors"/>
    <property type="match status" value="1"/>
</dbReference>
<evidence type="ECO:0000313" key="8">
    <source>
        <dbReference type="Proteomes" id="UP000253562"/>
    </source>
</evidence>
<dbReference type="InterPro" id="IPR039425">
    <property type="entry name" value="RNA_pol_sigma-70-like"/>
</dbReference>
<evidence type="ECO:0000259" key="5">
    <source>
        <dbReference type="Pfam" id="PF04542"/>
    </source>
</evidence>
<gene>
    <name evidence="7" type="ORF">DTL42_13100</name>
</gene>
<dbReference type="Pfam" id="PF04542">
    <property type="entry name" value="Sigma70_r2"/>
    <property type="match status" value="1"/>
</dbReference>
<dbReference type="GO" id="GO:0006352">
    <property type="term" value="P:DNA-templated transcription initiation"/>
    <property type="evidence" value="ECO:0007669"/>
    <property type="project" value="InterPro"/>
</dbReference>
<evidence type="ECO:0000313" key="7">
    <source>
        <dbReference type="EMBL" id="RCS49457.1"/>
    </source>
</evidence>
<dbReference type="OrthoDB" id="6383365at2"/>
<dbReference type="GO" id="GO:0003677">
    <property type="term" value="F:DNA binding"/>
    <property type="evidence" value="ECO:0007669"/>
    <property type="project" value="InterPro"/>
</dbReference>
<name>A0A368KV09_9BACT</name>
<comment type="caution">
    <text evidence="7">The sequence shown here is derived from an EMBL/GenBank/DDBJ whole genome shotgun (WGS) entry which is preliminary data.</text>
</comment>
<dbReference type="InterPro" id="IPR013249">
    <property type="entry name" value="RNA_pol_sigma70_r4_t2"/>
</dbReference>
<dbReference type="NCBIfam" id="TIGR02937">
    <property type="entry name" value="sigma70-ECF"/>
    <property type="match status" value="1"/>
</dbReference>
<comment type="similarity">
    <text evidence="1">Belongs to the sigma-70 factor family. ECF subfamily.</text>
</comment>
<dbReference type="Proteomes" id="UP000253562">
    <property type="component" value="Unassembled WGS sequence"/>
</dbReference>
<protein>
    <recommendedName>
        <fullName evidence="9">Sigma-70 family RNA polymerase sigma factor</fullName>
    </recommendedName>
</protein>
<dbReference type="Gene3D" id="1.10.10.10">
    <property type="entry name" value="Winged helix-like DNA-binding domain superfamily/Winged helix DNA-binding domain"/>
    <property type="match status" value="1"/>
</dbReference>
<dbReference type="PANTHER" id="PTHR43133:SF51">
    <property type="entry name" value="RNA POLYMERASE SIGMA FACTOR"/>
    <property type="match status" value="1"/>
</dbReference>
<proteinExistence type="inferred from homology"/>
<evidence type="ECO:0000256" key="1">
    <source>
        <dbReference type="ARBA" id="ARBA00010641"/>
    </source>
</evidence>
<dbReference type="AlphaFoldDB" id="A0A368KV09"/>
<dbReference type="SUPFAM" id="SSF88659">
    <property type="entry name" value="Sigma3 and sigma4 domains of RNA polymerase sigma factors"/>
    <property type="match status" value="1"/>
</dbReference>
<dbReference type="RefSeq" id="WP_114369169.1">
    <property type="nucleotide sequence ID" value="NZ_QPEX01000024.1"/>
</dbReference>